<sequence>MVANFWWSNRGQNKIHLVWVSVSFIYSIWRIWIHPDKLISQVLKAKYFPNKDVFLATLGSRPSFTWRSILVAQYLFRAGCRWSVGSRSRIRVLFDPWLPRPRSF</sequence>
<keyword evidence="1" id="KW-1133">Transmembrane helix</keyword>
<proteinExistence type="predicted"/>
<accession>A0AAW2P2I0</accession>
<protein>
    <submittedName>
        <fullName evidence="2">Mitochondrial protein</fullName>
    </submittedName>
</protein>
<keyword evidence="1" id="KW-0472">Membrane</keyword>
<evidence type="ECO:0000313" key="2">
    <source>
        <dbReference type="EMBL" id="KAL0349668.1"/>
    </source>
</evidence>
<reference evidence="2" key="2">
    <citation type="journal article" date="2024" name="Plant">
        <title>Genomic evolution and insights into agronomic trait innovations of Sesamum species.</title>
        <authorList>
            <person name="Miao H."/>
            <person name="Wang L."/>
            <person name="Qu L."/>
            <person name="Liu H."/>
            <person name="Sun Y."/>
            <person name="Le M."/>
            <person name="Wang Q."/>
            <person name="Wei S."/>
            <person name="Zheng Y."/>
            <person name="Lin W."/>
            <person name="Duan Y."/>
            <person name="Cao H."/>
            <person name="Xiong S."/>
            <person name="Wang X."/>
            <person name="Wei L."/>
            <person name="Li C."/>
            <person name="Ma Q."/>
            <person name="Ju M."/>
            <person name="Zhao R."/>
            <person name="Li G."/>
            <person name="Mu C."/>
            <person name="Tian Q."/>
            <person name="Mei H."/>
            <person name="Zhang T."/>
            <person name="Gao T."/>
            <person name="Zhang H."/>
        </authorList>
    </citation>
    <scope>NUCLEOTIDE SEQUENCE</scope>
    <source>
        <strain evidence="2">G02</strain>
    </source>
</reference>
<dbReference type="AlphaFoldDB" id="A0AAW2P2I0"/>
<reference evidence="2" key="1">
    <citation type="submission" date="2020-06" db="EMBL/GenBank/DDBJ databases">
        <authorList>
            <person name="Li T."/>
            <person name="Hu X."/>
            <person name="Zhang T."/>
            <person name="Song X."/>
            <person name="Zhang H."/>
            <person name="Dai N."/>
            <person name="Sheng W."/>
            <person name="Hou X."/>
            <person name="Wei L."/>
        </authorList>
    </citation>
    <scope>NUCLEOTIDE SEQUENCE</scope>
    <source>
        <strain evidence="2">G02</strain>
        <tissue evidence="2">Leaf</tissue>
    </source>
</reference>
<evidence type="ECO:0000256" key="1">
    <source>
        <dbReference type="SAM" id="Phobius"/>
    </source>
</evidence>
<name>A0AAW2P2I0_SESRA</name>
<gene>
    <name evidence="2" type="ORF">Sradi_4116000</name>
</gene>
<dbReference type="EMBL" id="JACGWJ010000018">
    <property type="protein sequence ID" value="KAL0349668.1"/>
    <property type="molecule type" value="Genomic_DNA"/>
</dbReference>
<feature type="transmembrane region" description="Helical" evidence="1">
    <location>
        <begin position="15"/>
        <end position="33"/>
    </location>
</feature>
<organism evidence="2">
    <name type="scientific">Sesamum radiatum</name>
    <name type="common">Black benniseed</name>
    <dbReference type="NCBI Taxonomy" id="300843"/>
    <lineage>
        <taxon>Eukaryota</taxon>
        <taxon>Viridiplantae</taxon>
        <taxon>Streptophyta</taxon>
        <taxon>Embryophyta</taxon>
        <taxon>Tracheophyta</taxon>
        <taxon>Spermatophyta</taxon>
        <taxon>Magnoliopsida</taxon>
        <taxon>eudicotyledons</taxon>
        <taxon>Gunneridae</taxon>
        <taxon>Pentapetalae</taxon>
        <taxon>asterids</taxon>
        <taxon>lamiids</taxon>
        <taxon>Lamiales</taxon>
        <taxon>Pedaliaceae</taxon>
        <taxon>Sesamum</taxon>
    </lineage>
</organism>
<comment type="caution">
    <text evidence="2">The sequence shown here is derived from an EMBL/GenBank/DDBJ whole genome shotgun (WGS) entry which is preliminary data.</text>
</comment>
<keyword evidence="1" id="KW-0812">Transmembrane</keyword>